<evidence type="ECO:0000256" key="1">
    <source>
        <dbReference type="SAM" id="MobiDB-lite"/>
    </source>
</evidence>
<accession>A0A9X9LIP5</accession>
<reference evidence="2 3" key="1">
    <citation type="submission" date="2018-10" db="EMBL/GenBank/DDBJ databases">
        <authorList>
            <person name="Ekblom R."/>
            <person name="Jareborg N."/>
        </authorList>
    </citation>
    <scope>NUCLEOTIDE SEQUENCE [LARGE SCALE GENOMIC DNA]</scope>
    <source>
        <tissue evidence="2">Muscle</tissue>
    </source>
</reference>
<name>A0A9X9LIP5_GULGU</name>
<organism evidence="2 3">
    <name type="scientific">Gulo gulo</name>
    <name type="common">Wolverine</name>
    <name type="synonym">Gluton</name>
    <dbReference type="NCBI Taxonomy" id="48420"/>
    <lineage>
        <taxon>Eukaryota</taxon>
        <taxon>Metazoa</taxon>
        <taxon>Chordata</taxon>
        <taxon>Craniata</taxon>
        <taxon>Vertebrata</taxon>
        <taxon>Euteleostomi</taxon>
        <taxon>Mammalia</taxon>
        <taxon>Eutheria</taxon>
        <taxon>Laurasiatheria</taxon>
        <taxon>Carnivora</taxon>
        <taxon>Caniformia</taxon>
        <taxon>Musteloidea</taxon>
        <taxon>Mustelidae</taxon>
        <taxon>Guloninae</taxon>
        <taxon>Gulo</taxon>
    </lineage>
</organism>
<dbReference type="AlphaFoldDB" id="A0A9X9LIP5"/>
<evidence type="ECO:0000313" key="3">
    <source>
        <dbReference type="Proteomes" id="UP000269945"/>
    </source>
</evidence>
<feature type="non-terminal residue" evidence="2">
    <location>
        <position position="1"/>
    </location>
</feature>
<keyword evidence="3" id="KW-1185">Reference proteome</keyword>
<comment type="caution">
    <text evidence="2">The sequence shown here is derived from an EMBL/GenBank/DDBJ whole genome shotgun (WGS) entry which is preliminary data.</text>
</comment>
<gene>
    <name evidence="2" type="ORF">BN2614_LOCUS1</name>
</gene>
<proteinExistence type="predicted"/>
<evidence type="ECO:0000313" key="2">
    <source>
        <dbReference type="EMBL" id="VCW69189.1"/>
    </source>
</evidence>
<protein>
    <submittedName>
        <fullName evidence="2">Uncharacterized protein</fullName>
    </submittedName>
</protein>
<sequence length="70" mass="7366">MFGLRCGRAPLLVGEPRSSQQPRVPRTGHAHQRSVPPQPGSLQTPASPGVPGQTPMAPQMPELTHAGAPR</sequence>
<dbReference type="EMBL" id="CYRY02004711">
    <property type="protein sequence ID" value="VCW69189.1"/>
    <property type="molecule type" value="Genomic_DNA"/>
</dbReference>
<feature type="region of interest" description="Disordered" evidence="1">
    <location>
        <begin position="1"/>
        <end position="70"/>
    </location>
</feature>
<dbReference type="Proteomes" id="UP000269945">
    <property type="component" value="Unassembled WGS sequence"/>
</dbReference>